<dbReference type="EMBL" id="CP119629">
    <property type="protein sequence ID" value="WES06034.1"/>
    <property type="molecule type" value="Genomic_DNA"/>
</dbReference>
<evidence type="ECO:0000313" key="1">
    <source>
        <dbReference type="EMBL" id="WES06034.1"/>
    </source>
</evidence>
<proteinExistence type="predicted"/>
<name>A0AAX3Q7Q2_9BACI</name>
<dbReference type="AlphaFoldDB" id="A0AAX3Q7Q2"/>
<dbReference type="RefSeq" id="WP_098803484.1">
    <property type="nucleotide sequence ID" value="NZ_CP119629.1"/>
</dbReference>
<sequence>MIKLELPVSSNPHLLVRQTLIPIKEDIINRIDQHPKGTVFFYDFSEIKGINTSGVDEIIAKVMKHLVSSKQEKFLILTNLMEDMYEHRFNIDYSLSRLDVGIVEQMHDGKANFLGKISDSHRELLEMIYEQQNVTARAIVDQTGKKLSLVSTHLNKLFSLRLINRREDQLLDGGRQFVYESLF</sequence>
<accession>A0AAX3Q7Q2</accession>
<gene>
    <name evidence="1" type="ORF">P3K65_22250</name>
</gene>
<dbReference type="InterPro" id="IPR036390">
    <property type="entry name" value="WH_DNA-bd_sf"/>
</dbReference>
<organism evidence="1 2">
    <name type="scientific">Bacillus paranthracis</name>
    <dbReference type="NCBI Taxonomy" id="2026186"/>
    <lineage>
        <taxon>Bacteria</taxon>
        <taxon>Bacillati</taxon>
        <taxon>Bacillota</taxon>
        <taxon>Bacilli</taxon>
        <taxon>Bacillales</taxon>
        <taxon>Bacillaceae</taxon>
        <taxon>Bacillus</taxon>
        <taxon>Bacillus cereus group</taxon>
    </lineage>
</organism>
<reference evidence="1" key="1">
    <citation type="submission" date="2023-03" db="EMBL/GenBank/DDBJ databases">
        <authorList>
            <person name="Liu Z."/>
        </authorList>
    </citation>
    <scope>NUCLEOTIDE SEQUENCE</scope>
    <source>
        <strain evidence="1">Bc006</strain>
    </source>
</reference>
<dbReference type="Proteomes" id="UP001221092">
    <property type="component" value="Chromosome"/>
</dbReference>
<dbReference type="SUPFAM" id="SSF46785">
    <property type="entry name" value="Winged helix' DNA-binding domain"/>
    <property type="match status" value="1"/>
</dbReference>
<protein>
    <submittedName>
        <fullName evidence="1">Uncharacterized protein</fullName>
    </submittedName>
</protein>
<evidence type="ECO:0000313" key="2">
    <source>
        <dbReference type="Proteomes" id="UP001221092"/>
    </source>
</evidence>